<feature type="region of interest" description="Disordered" evidence="1">
    <location>
        <begin position="242"/>
        <end position="263"/>
    </location>
</feature>
<reference evidence="2 3" key="2">
    <citation type="submission" date="2018-11" db="EMBL/GenBank/DDBJ databases">
        <authorList>
            <consortium name="Pathogen Informatics"/>
        </authorList>
    </citation>
    <scope>NUCLEOTIDE SEQUENCE [LARGE SCALE GENOMIC DNA]</scope>
</reference>
<name>A0A0N5CM22_THECL</name>
<dbReference type="EMBL" id="UYYF01000131">
    <property type="protein sequence ID" value="VDM96480.1"/>
    <property type="molecule type" value="Genomic_DNA"/>
</dbReference>
<feature type="region of interest" description="Disordered" evidence="1">
    <location>
        <begin position="277"/>
        <end position="399"/>
    </location>
</feature>
<organism evidence="4">
    <name type="scientific">Thelazia callipaeda</name>
    <name type="common">Oriental eyeworm</name>
    <name type="synonym">Parasitic nematode</name>
    <dbReference type="NCBI Taxonomy" id="103827"/>
    <lineage>
        <taxon>Eukaryota</taxon>
        <taxon>Metazoa</taxon>
        <taxon>Ecdysozoa</taxon>
        <taxon>Nematoda</taxon>
        <taxon>Chromadorea</taxon>
        <taxon>Rhabditida</taxon>
        <taxon>Spirurina</taxon>
        <taxon>Spiruromorpha</taxon>
        <taxon>Thelazioidea</taxon>
        <taxon>Thelaziidae</taxon>
        <taxon>Thelazia</taxon>
    </lineage>
</organism>
<accession>A0A0N5CM22</accession>
<feature type="compositionally biased region" description="Polar residues" evidence="1">
    <location>
        <begin position="379"/>
        <end position="399"/>
    </location>
</feature>
<protein>
    <submittedName>
        <fullName evidence="4">ZM domain-containing protein</fullName>
    </submittedName>
</protein>
<proteinExistence type="predicted"/>
<feature type="compositionally biased region" description="Polar residues" evidence="1">
    <location>
        <begin position="278"/>
        <end position="308"/>
    </location>
</feature>
<dbReference type="STRING" id="103827.A0A0N5CM22"/>
<evidence type="ECO:0000256" key="1">
    <source>
        <dbReference type="SAM" id="MobiDB-lite"/>
    </source>
</evidence>
<evidence type="ECO:0000313" key="4">
    <source>
        <dbReference type="WBParaSite" id="TCLT_0000118601-mRNA-1"/>
    </source>
</evidence>
<feature type="compositionally biased region" description="Polar residues" evidence="1">
    <location>
        <begin position="330"/>
        <end position="356"/>
    </location>
</feature>
<dbReference type="OMA" id="DFSWVND"/>
<dbReference type="Proteomes" id="UP000276776">
    <property type="component" value="Unassembled WGS sequence"/>
</dbReference>
<keyword evidence="3" id="KW-1185">Reference proteome</keyword>
<reference evidence="4" key="1">
    <citation type="submission" date="2017-02" db="UniProtKB">
        <authorList>
            <consortium name="WormBaseParasite"/>
        </authorList>
    </citation>
    <scope>IDENTIFICATION</scope>
</reference>
<evidence type="ECO:0000313" key="2">
    <source>
        <dbReference type="EMBL" id="VDM96480.1"/>
    </source>
</evidence>
<evidence type="ECO:0000313" key="3">
    <source>
        <dbReference type="Proteomes" id="UP000276776"/>
    </source>
</evidence>
<sequence length="763" mass="85120">MGKGSGTLRVETQWDIHLNDNHLNSVCLAGNIYNAGTTKVQQMGNKSSSSQISPYLVGSPPPLPTGNLRNPSRHTNAQFCTAFVPQPYGAAAFHQSINSLYHYNGTDSGQMTTSTESERWRPNNWKVANSRLSLNEPFLLDGPPPPMPHGMPSTLLPTFVAVPPPTLKQYRKWQKQQKKLLKKMGSIPPNFIPPQVPAPPLLPYSRAFSVDDLTSQALDGYADVPVMQKRSWKECRKIRKIPHGDTIPDIPHGPPKPSFSSGCSNGYVVSDSRLIHSAPSTNTSDQSHLTSPTDRSSSVQHGTPSPVQLKNLPHRVQDLQRARLPRNDASVASPTRLQQWNLSHRGESSSTIQNGTVDIVDGEETSNGLKEGEADRSSSDLNNGSRKPSVINEYNSTNTTAVHNYGEKYYRHQNASSVPNDNTEDKDGGIVERIIPIKISPDAKKTTNNNVYLFSKNIADSIDDDKQCRSLTHEATSQSNTPQQTHMGSFSLKRNADYGSTISSLTQSSNMKTEVSDIDFSWVSDVENRLDREIAYVKEDFEQQTPVRYFGVDVEKSKNDKSETTGNTSSLHAALSNNTTTAKSLEVFGECESRKELKQIHSDVRSKAAMFDMGAFRNEKKADEQQVASRYRSQSNSRGTNDVFIPQSNFRYYDPISVNISQNSRRYFGTYSNGANVASGSKFDQSPSRCSAGSSMELNSKCCELRRKHDFCREQHNDNSLKEREHYLDQRAKFLRPHNETECYIRNVVGHDDEKSWRASVAY</sequence>
<dbReference type="WBParaSite" id="TCLT_0000118601-mRNA-1">
    <property type="protein sequence ID" value="TCLT_0000118601-mRNA-1"/>
    <property type="gene ID" value="TCLT_0000118601"/>
</dbReference>
<dbReference type="OrthoDB" id="5842445at2759"/>
<dbReference type="AlphaFoldDB" id="A0A0N5CM22"/>
<gene>
    <name evidence="2" type="ORF">TCLT_LOCUS1187</name>
</gene>